<feature type="domain" description="DOT1" evidence="4">
    <location>
        <begin position="47"/>
        <end position="113"/>
    </location>
</feature>
<dbReference type="CDD" id="cd02440">
    <property type="entry name" value="AdoMet_MTases"/>
    <property type="match status" value="1"/>
</dbReference>
<dbReference type="AlphaFoldDB" id="F7XH41"/>
<dbReference type="InterPro" id="IPR029063">
    <property type="entry name" value="SAM-dependent_MTases_sf"/>
</dbReference>
<evidence type="ECO:0000313" key="5">
    <source>
        <dbReference type="EMBL" id="AEH83867.1"/>
    </source>
</evidence>
<organism evidence="5 6">
    <name type="scientific">Sinorhizobium meliloti (strain SM11)</name>
    <dbReference type="NCBI Taxonomy" id="707241"/>
    <lineage>
        <taxon>Bacteria</taxon>
        <taxon>Pseudomonadati</taxon>
        <taxon>Pseudomonadota</taxon>
        <taxon>Alphaproteobacteria</taxon>
        <taxon>Hyphomicrobiales</taxon>
        <taxon>Rhizobiaceae</taxon>
        <taxon>Sinorhizobium/Ensifer group</taxon>
        <taxon>Sinorhizobium</taxon>
    </lineage>
</organism>
<dbReference type="InterPro" id="IPR026170">
    <property type="entry name" value="FAM173A/B"/>
</dbReference>
<dbReference type="SUPFAM" id="SSF53335">
    <property type="entry name" value="S-adenosyl-L-methionine-dependent methyltransferases"/>
    <property type="match status" value="1"/>
</dbReference>
<name>F7XH41_SINMM</name>
<dbReference type="InterPro" id="IPR025789">
    <property type="entry name" value="DOT1_dom"/>
</dbReference>
<dbReference type="GO" id="GO:0032259">
    <property type="term" value="P:methylation"/>
    <property type="evidence" value="ECO:0007669"/>
    <property type="project" value="UniProtKB-KW"/>
</dbReference>
<dbReference type="PANTHER" id="PTHR13610">
    <property type="entry name" value="METHYLTRANSFERASE DOMAIN-CONTAINING PROTEIN"/>
    <property type="match status" value="1"/>
</dbReference>
<geneLocation type="plasmid" evidence="5 6">
    <name>pSmeSM11d</name>
</geneLocation>
<evidence type="ECO:0000256" key="2">
    <source>
        <dbReference type="ARBA" id="ARBA00022679"/>
    </source>
</evidence>
<sequence>MSYTRGRPVLTVLRHSARRAANHLQDLWLGISTTGTAPAELPGHVYYATVTYSCTRSVLRKLNLTEADTFADVGCGKGRVVCLAARHKIQRAIGIEYSSTRADVAKRNVARLRGRRADAKILCQAAEETDYTDVTALYFFNPFEPPLLDSVLNKIRSDRQGRATRMAFVMESVGHKEVFSRHEWLTCCERFEDGDKHIVAFYRTPK</sequence>
<proteinExistence type="predicted"/>
<keyword evidence="5" id="KW-0614">Plasmid</keyword>
<keyword evidence="2" id="KW-0808">Transferase</keyword>
<keyword evidence="1 5" id="KW-0489">Methyltransferase</keyword>
<evidence type="ECO:0000313" key="6">
    <source>
        <dbReference type="Proteomes" id="UP000009045"/>
    </source>
</evidence>
<dbReference type="Gene3D" id="3.40.50.150">
    <property type="entry name" value="Vaccinia Virus protein VP39"/>
    <property type="match status" value="1"/>
</dbReference>
<keyword evidence="3" id="KW-0949">S-adenosyl-L-methionine</keyword>
<gene>
    <name evidence="5" type="ordered locus">SM11_pD1035</name>
</gene>
<protein>
    <submittedName>
        <fullName evidence="5">Methyltransferase</fullName>
    </submittedName>
</protein>
<dbReference type="GO" id="GO:0031151">
    <property type="term" value="F:histone H3K79 methyltransferase activity"/>
    <property type="evidence" value="ECO:0007669"/>
    <property type="project" value="InterPro"/>
</dbReference>
<evidence type="ECO:0000256" key="1">
    <source>
        <dbReference type="ARBA" id="ARBA00022603"/>
    </source>
</evidence>
<accession>F7XH41</accession>
<dbReference type="HOGENOM" id="CLU_1377338_0_0_5"/>
<dbReference type="PANTHER" id="PTHR13610:SF11">
    <property type="entry name" value="METHYLTRANSFERASE DOMAIN-CONTAINING PROTEIN"/>
    <property type="match status" value="1"/>
</dbReference>
<evidence type="ECO:0000259" key="4">
    <source>
        <dbReference type="Pfam" id="PF08123"/>
    </source>
</evidence>
<dbReference type="Pfam" id="PF08123">
    <property type="entry name" value="DOT1"/>
    <property type="match status" value="1"/>
</dbReference>
<reference evidence="5 6" key="1">
    <citation type="journal article" date="2011" name="J. Biotechnol.">
        <title>The complete genome sequence of the dominant Sinorhizobium meliloti field isolate SM11 extends the S. meliloti pan-genome.</title>
        <authorList>
            <person name="Schneiker-Bekel S."/>
            <person name="Wibberg D."/>
            <person name="Bekel T."/>
            <person name="Blom J."/>
            <person name="Linke B."/>
            <person name="Neuweger H."/>
            <person name="Stiens M."/>
            <person name="Vorholter F.J."/>
            <person name="Weidner S."/>
            <person name="Goesmann A."/>
            <person name="Puhler A."/>
            <person name="Schluter A."/>
        </authorList>
    </citation>
    <scope>NUCLEOTIDE SEQUENCE [LARGE SCALE GENOMIC DNA]</scope>
    <source>
        <strain evidence="5 6">SM11</strain>
        <plasmid evidence="6">pSmeSM11d</plasmid>
    </source>
</reference>
<evidence type="ECO:0000256" key="3">
    <source>
        <dbReference type="ARBA" id="ARBA00022691"/>
    </source>
</evidence>
<dbReference type="KEGG" id="smx:SM11_pD1035"/>
<dbReference type="Proteomes" id="UP000009045">
    <property type="component" value="Plasmid pSmeSM11d"/>
</dbReference>
<dbReference type="EMBL" id="CP001832">
    <property type="protein sequence ID" value="AEH83867.1"/>
    <property type="molecule type" value="Genomic_DNA"/>
</dbReference>